<feature type="region of interest" description="Disordered" evidence="1">
    <location>
        <begin position="126"/>
        <end position="150"/>
    </location>
</feature>
<name>A0A9Q3DSF0_9BASI</name>
<sequence>MGQLGPYWSFGPPGTPENLGPGGFYNPHILWAATYSGKWTIGTQRFHSRGLDQNDFKRPFGPFFKFYGERNPHYQDFKNFEIVIRKALVSFMADSCKVIHSYRYLSSNIELKNMLASILGDTPKKLEQRNKGKENAEKRINGSEEFKLLS</sequence>
<gene>
    <name evidence="2" type="ORF">O181_045970</name>
</gene>
<dbReference type="EMBL" id="AVOT02018975">
    <property type="protein sequence ID" value="MBW0506255.1"/>
    <property type="molecule type" value="Genomic_DNA"/>
</dbReference>
<keyword evidence="3" id="KW-1185">Reference proteome</keyword>
<dbReference type="AlphaFoldDB" id="A0A9Q3DSF0"/>
<evidence type="ECO:0000256" key="1">
    <source>
        <dbReference type="SAM" id="MobiDB-lite"/>
    </source>
</evidence>
<protein>
    <submittedName>
        <fullName evidence="2">Uncharacterized protein</fullName>
    </submittedName>
</protein>
<evidence type="ECO:0000313" key="2">
    <source>
        <dbReference type="EMBL" id="MBW0506255.1"/>
    </source>
</evidence>
<accession>A0A9Q3DSF0</accession>
<comment type="caution">
    <text evidence="2">The sequence shown here is derived from an EMBL/GenBank/DDBJ whole genome shotgun (WGS) entry which is preliminary data.</text>
</comment>
<reference evidence="2" key="1">
    <citation type="submission" date="2021-03" db="EMBL/GenBank/DDBJ databases">
        <title>Draft genome sequence of rust myrtle Austropuccinia psidii MF-1, a brazilian biotype.</title>
        <authorList>
            <person name="Quecine M.C."/>
            <person name="Pachon D.M.R."/>
            <person name="Bonatelli M.L."/>
            <person name="Correr F.H."/>
            <person name="Franceschini L.M."/>
            <person name="Leite T.F."/>
            <person name="Margarido G.R.A."/>
            <person name="Almeida C.A."/>
            <person name="Ferrarezi J.A."/>
            <person name="Labate C.A."/>
        </authorList>
    </citation>
    <scope>NUCLEOTIDE SEQUENCE</scope>
    <source>
        <strain evidence="2">MF-1</strain>
    </source>
</reference>
<organism evidence="2 3">
    <name type="scientific">Austropuccinia psidii MF-1</name>
    <dbReference type="NCBI Taxonomy" id="1389203"/>
    <lineage>
        <taxon>Eukaryota</taxon>
        <taxon>Fungi</taxon>
        <taxon>Dikarya</taxon>
        <taxon>Basidiomycota</taxon>
        <taxon>Pucciniomycotina</taxon>
        <taxon>Pucciniomycetes</taxon>
        <taxon>Pucciniales</taxon>
        <taxon>Sphaerophragmiaceae</taxon>
        <taxon>Austropuccinia</taxon>
    </lineage>
</organism>
<dbReference type="Proteomes" id="UP000765509">
    <property type="component" value="Unassembled WGS sequence"/>
</dbReference>
<evidence type="ECO:0000313" key="3">
    <source>
        <dbReference type="Proteomes" id="UP000765509"/>
    </source>
</evidence>
<proteinExistence type="predicted"/>